<keyword evidence="4" id="KW-0732">Signal</keyword>
<evidence type="ECO:0000313" key="6">
    <source>
        <dbReference type="EMBL" id="KAK2708918.1"/>
    </source>
</evidence>
<dbReference type="EMBL" id="JAVRJZ010000018">
    <property type="protein sequence ID" value="KAK2708918.1"/>
    <property type="molecule type" value="Genomic_DNA"/>
</dbReference>
<dbReference type="PROSITE" id="PS50072">
    <property type="entry name" value="CSA_PPIASE_2"/>
    <property type="match status" value="1"/>
</dbReference>
<comment type="similarity">
    <text evidence="4">Belongs to the cyclophilin-type PPIase family.</text>
</comment>
<dbReference type="InterPro" id="IPR029000">
    <property type="entry name" value="Cyclophilin-like_dom_sf"/>
</dbReference>
<name>A0AA88HH82_ARTSF</name>
<dbReference type="EC" id="5.2.1.8" evidence="4"/>
<dbReference type="PRINTS" id="PR00153">
    <property type="entry name" value="CSAPPISMRASE"/>
</dbReference>
<dbReference type="GO" id="GO:0003755">
    <property type="term" value="F:peptidyl-prolyl cis-trans isomerase activity"/>
    <property type="evidence" value="ECO:0007669"/>
    <property type="project" value="UniProtKB-UniRule"/>
</dbReference>
<evidence type="ECO:0000256" key="4">
    <source>
        <dbReference type="RuleBase" id="RU363019"/>
    </source>
</evidence>
<keyword evidence="3 4" id="KW-0413">Isomerase</keyword>
<dbReference type="GO" id="GO:0016018">
    <property type="term" value="F:cyclosporin A binding"/>
    <property type="evidence" value="ECO:0007669"/>
    <property type="project" value="TreeGrafter"/>
</dbReference>
<evidence type="ECO:0000313" key="7">
    <source>
        <dbReference type="Proteomes" id="UP001187531"/>
    </source>
</evidence>
<comment type="caution">
    <text evidence="6">The sequence shown here is derived from an EMBL/GenBank/DDBJ whole genome shotgun (WGS) entry which is preliminary data.</text>
</comment>
<evidence type="ECO:0000256" key="1">
    <source>
        <dbReference type="ARBA" id="ARBA00000971"/>
    </source>
</evidence>
<dbReference type="PANTHER" id="PTHR11071:SF559">
    <property type="entry name" value="PEPTIDYL-PROLYL CIS-TRANS ISOMERASE"/>
    <property type="match status" value="1"/>
</dbReference>
<dbReference type="Gene3D" id="2.40.100.10">
    <property type="entry name" value="Cyclophilin-like"/>
    <property type="match status" value="1"/>
</dbReference>
<proteinExistence type="inferred from homology"/>
<dbReference type="GO" id="GO:0006457">
    <property type="term" value="P:protein folding"/>
    <property type="evidence" value="ECO:0007669"/>
    <property type="project" value="TreeGrafter"/>
</dbReference>
<dbReference type="Proteomes" id="UP001187531">
    <property type="component" value="Unassembled WGS sequence"/>
</dbReference>
<dbReference type="GO" id="GO:0005737">
    <property type="term" value="C:cytoplasm"/>
    <property type="evidence" value="ECO:0007669"/>
    <property type="project" value="TreeGrafter"/>
</dbReference>
<dbReference type="InterPro" id="IPR002130">
    <property type="entry name" value="Cyclophilin-type_PPIase_dom"/>
</dbReference>
<sequence length="235" mass="25784">MLLFLIVQILCFSNLQNTNAVEYLEVTHRVIFTISIDSEILGDLEIGLFGKEVPQTVNNFFTLATDGFEGKSYTGSKFHRVIKNSLVQGGDVVYGDGRGSTSIFGTVFPDENFKVNFTMPGIVAMASRGANTNGCQFFIATSAAPWLDHKHVAFGKVLDGFSVLDKLASLDTNYKEVPLRTAIIQKSDGEKLKDTFEVASDPNNLWDILKAVSIPVIMSGTVVGVLQWLSSQLKY</sequence>
<comment type="catalytic activity">
    <reaction evidence="1 4">
        <text>[protein]-peptidylproline (omega=180) = [protein]-peptidylproline (omega=0)</text>
        <dbReference type="Rhea" id="RHEA:16237"/>
        <dbReference type="Rhea" id="RHEA-COMP:10747"/>
        <dbReference type="Rhea" id="RHEA-COMP:10748"/>
        <dbReference type="ChEBI" id="CHEBI:83833"/>
        <dbReference type="ChEBI" id="CHEBI:83834"/>
        <dbReference type="EC" id="5.2.1.8"/>
    </reaction>
</comment>
<dbReference type="SUPFAM" id="SSF50891">
    <property type="entry name" value="Cyclophilin-like"/>
    <property type="match status" value="1"/>
</dbReference>
<feature type="signal peptide" evidence="4">
    <location>
        <begin position="1"/>
        <end position="20"/>
    </location>
</feature>
<keyword evidence="2 4" id="KW-0697">Rotamase</keyword>
<evidence type="ECO:0000259" key="5">
    <source>
        <dbReference type="PROSITE" id="PS50072"/>
    </source>
</evidence>
<reference evidence="6" key="1">
    <citation type="submission" date="2023-07" db="EMBL/GenBank/DDBJ databases">
        <title>Chromosome-level genome assembly of Artemia franciscana.</title>
        <authorList>
            <person name="Jo E."/>
        </authorList>
    </citation>
    <scope>NUCLEOTIDE SEQUENCE</scope>
    <source>
        <tissue evidence="6">Whole body</tissue>
    </source>
</reference>
<feature type="domain" description="PPIase cyclophilin-type" evidence="5">
    <location>
        <begin position="31"/>
        <end position="189"/>
    </location>
</feature>
<dbReference type="FunFam" id="2.40.100.10:FF:000025">
    <property type="entry name" value="Peptidyl-prolyl cis-trans isomerase CYP19-2"/>
    <property type="match status" value="1"/>
</dbReference>
<comment type="function">
    <text evidence="4">PPIases accelerate the folding of proteins. It catalyzes the cis-trans isomerization of proline imidic peptide bonds in oligopeptides.</text>
</comment>
<gene>
    <name evidence="6" type="ORF">QYM36_014524</name>
</gene>
<evidence type="ECO:0000256" key="2">
    <source>
        <dbReference type="ARBA" id="ARBA00023110"/>
    </source>
</evidence>
<organism evidence="6 7">
    <name type="scientific">Artemia franciscana</name>
    <name type="common">Brine shrimp</name>
    <name type="synonym">Artemia sanfranciscana</name>
    <dbReference type="NCBI Taxonomy" id="6661"/>
    <lineage>
        <taxon>Eukaryota</taxon>
        <taxon>Metazoa</taxon>
        <taxon>Ecdysozoa</taxon>
        <taxon>Arthropoda</taxon>
        <taxon>Crustacea</taxon>
        <taxon>Branchiopoda</taxon>
        <taxon>Anostraca</taxon>
        <taxon>Artemiidae</taxon>
        <taxon>Artemia</taxon>
    </lineage>
</organism>
<accession>A0AA88HH82</accession>
<evidence type="ECO:0000256" key="3">
    <source>
        <dbReference type="ARBA" id="ARBA00023235"/>
    </source>
</evidence>
<dbReference type="PANTHER" id="PTHR11071">
    <property type="entry name" value="PEPTIDYL-PROLYL CIS-TRANS ISOMERASE"/>
    <property type="match status" value="1"/>
</dbReference>
<dbReference type="Pfam" id="PF00160">
    <property type="entry name" value="Pro_isomerase"/>
    <property type="match status" value="1"/>
</dbReference>
<keyword evidence="7" id="KW-1185">Reference proteome</keyword>
<feature type="chain" id="PRO_5041518855" description="Peptidyl-prolyl cis-trans isomerase" evidence="4">
    <location>
        <begin position="21"/>
        <end position="235"/>
    </location>
</feature>
<protein>
    <recommendedName>
        <fullName evidence="4">Peptidyl-prolyl cis-trans isomerase</fullName>
        <shortName evidence="4">PPIase</shortName>
        <ecNumber evidence="4">5.2.1.8</ecNumber>
    </recommendedName>
</protein>
<dbReference type="AlphaFoldDB" id="A0AA88HH82"/>